<evidence type="ECO:0000259" key="1">
    <source>
        <dbReference type="Pfam" id="PF13966"/>
    </source>
</evidence>
<organism evidence="2 3">
    <name type="scientific">Quercus lobata</name>
    <name type="common">Valley oak</name>
    <dbReference type="NCBI Taxonomy" id="97700"/>
    <lineage>
        <taxon>Eukaryota</taxon>
        <taxon>Viridiplantae</taxon>
        <taxon>Streptophyta</taxon>
        <taxon>Embryophyta</taxon>
        <taxon>Tracheophyta</taxon>
        <taxon>Spermatophyta</taxon>
        <taxon>Magnoliopsida</taxon>
        <taxon>eudicotyledons</taxon>
        <taxon>Gunneridae</taxon>
        <taxon>Pentapetalae</taxon>
        <taxon>rosids</taxon>
        <taxon>fabids</taxon>
        <taxon>Fagales</taxon>
        <taxon>Fagaceae</taxon>
        <taxon>Quercus</taxon>
    </lineage>
</organism>
<dbReference type="AlphaFoldDB" id="A0A7N2MX30"/>
<protein>
    <recommendedName>
        <fullName evidence="1">Reverse transcriptase zinc-binding domain-containing protein</fullName>
    </recommendedName>
</protein>
<keyword evidence="3" id="KW-1185">Reference proteome</keyword>
<accession>A0A7N2MX30</accession>
<dbReference type="Gramene" id="QL11p029252:mrna">
    <property type="protein sequence ID" value="QL11p029252:mrna"/>
    <property type="gene ID" value="QL11p029252"/>
</dbReference>
<feature type="domain" description="Reverse transcriptase zinc-binding" evidence="1">
    <location>
        <begin position="12"/>
        <end position="83"/>
    </location>
</feature>
<name>A0A7N2MX30_QUELO</name>
<dbReference type="EMBL" id="LRBV02000011">
    <property type="status" value="NOT_ANNOTATED_CDS"/>
    <property type="molecule type" value="Genomic_DNA"/>
</dbReference>
<reference evidence="2 3" key="1">
    <citation type="journal article" date="2016" name="G3 (Bethesda)">
        <title>First Draft Assembly and Annotation of the Genome of a California Endemic Oak Quercus lobata Nee (Fagaceae).</title>
        <authorList>
            <person name="Sork V.L."/>
            <person name="Fitz-Gibbon S.T."/>
            <person name="Puiu D."/>
            <person name="Crepeau M."/>
            <person name="Gugger P.F."/>
            <person name="Sherman R."/>
            <person name="Stevens K."/>
            <person name="Langley C.H."/>
            <person name="Pellegrini M."/>
            <person name="Salzberg S.L."/>
        </authorList>
    </citation>
    <scope>NUCLEOTIDE SEQUENCE [LARGE SCALE GENOMIC DNA]</scope>
    <source>
        <strain evidence="2 3">cv. SW786</strain>
    </source>
</reference>
<dbReference type="InterPro" id="IPR026960">
    <property type="entry name" value="RVT-Znf"/>
</dbReference>
<reference evidence="2" key="2">
    <citation type="submission" date="2021-01" db="UniProtKB">
        <authorList>
            <consortium name="EnsemblPlants"/>
        </authorList>
    </citation>
    <scope>IDENTIFICATION</scope>
</reference>
<proteinExistence type="predicted"/>
<evidence type="ECO:0000313" key="2">
    <source>
        <dbReference type="EnsemblPlants" id="QL11p029252:mrna"/>
    </source>
</evidence>
<dbReference type="InParanoid" id="A0A7N2MX30"/>
<dbReference type="Pfam" id="PF13966">
    <property type="entry name" value="zf-RVT"/>
    <property type="match status" value="1"/>
</dbReference>
<sequence length="161" mass="18566">MENNSNLERHLDIHNDVWTVLWKVKLPLKVLTFVWKLLHDCLPVKLMLANRGIPVVDVCPMCNGESESPSHLFLYCDLARDVWHGLELSIKTTELNQVLVKPWYQNAFNSDQVPSVEPRCNNFEGENGNLSRSAAKEIGRLEEVDMHLKLLTRKETRSSCR</sequence>
<evidence type="ECO:0000313" key="3">
    <source>
        <dbReference type="Proteomes" id="UP000594261"/>
    </source>
</evidence>
<dbReference type="EnsemblPlants" id="QL11p029252:mrna">
    <property type="protein sequence ID" value="QL11p029252:mrna"/>
    <property type="gene ID" value="QL11p029252"/>
</dbReference>
<dbReference type="Proteomes" id="UP000594261">
    <property type="component" value="Chromosome 11"/>
</dbReference>